<gene>
    <name evidence="7" type="ORF">GCM10023340_05810</name>
</gene>
<evidence type="ECO:0000256" key="2">
    <source>
        <dbReference type="ARBA" id="ARBA00022630"/>
    </source>
</evidence>
<dbReference type="SUPFAM" id="SSF55469">
    <property type="entry name" value="FMN-dependent nitroreductase-like"/>
    <property type="match status" value="1"/>
</dbReference>
<protein>
    <submittedName>
        <fullName evidence="7">NADPH-dependent oxidoreductase</fullName>
    </submittedName>
</protein>
<comment type="caution">
    <text evidence="7">The sequence shown here is derived from an EMBL/GenBank/DDBJ whole genome shotgun (WGS) entry which is preliminary data.</text>
</comment>
<proteinExistence type="inferred from homology"/>
<reference evidence="8" key="1">
    <citation type="journal article" date="2019" name="Int. J. Syst. Evol. Microbiol.">
        <title>The Global Catalogue of Microorganisms (GCM) 10K type strain sequencing project: providing services to taxonomists for standard genome sequencing and annotation.</title>
        <authorList>
            <consortium name="The Broad Institute Genomics Platform"/>
            <consortium name="The Broad Institute Genome Sequencing Center for Infectious Disease"/>
            <person name="Wu L."/>
            <person name="Ma J."/>
        </authorList>
    </citation>
    <scope>NUCLEOTIDE SEQUENCE [LARGE SCALE GENOMIC DNA]</scope>
    <source>
        <strain evidence="8">JCM 18459</strain>
    </source>
</reference>
<dbReference type="InterPro" id="IPR029479">
    <property type="entry name" value="Nitroreductase"/>
</dbReference>
<evidence type="ECO:0000256" key="4">
    <source>
        <dbReference type="ARBA" id="ARBA00023002"/>
    </source>
</evidence>
<dbReference type="PANTHER" id="PTHR43425">
    <property type="entry name" value="OXYGEN-INSENSITIVE NADPH NITROREDUCTASE"/>
    <property type="match status" value="1"/>
</dbReference>
<evidence type="ECO:0000313" key="8">
    <source>
        <dbReference type="Proteomes" id="UP001500221"/>
    </source>
</evidence>
<accession>A0ABP9P8H8</accession>
<dbReference type="Pfam" id="PF00881">
    <property type="entry name" value="Nitroreductase"/>
    <property type="match status" value="1"/>
</dbReference>
<dbReference type="PANTHER" id="PTHR43425:SF2">
    <property type="entry name" value="OXYGEN-INSENSITIVE NADPH NITROREDUCTASE"/>
    <property type="match status" value="1"/>
</dbReference>
<keyword evidence="3 5" id="KW-0288">FMN</keyword>
<dbReference type="RefSeq" id="WP_345454349.1">
    <property type="nucleotide sequence ID" value="NZ_BAABKG010000001.1"/>
</dbReference>
<evidence type="ECO:0000256" key="5">
    <source>
        <dbReference type="PIRNR" id="PIRNR005426"/>
    </source>
</evidence>
<comment type="similarity">
    <text evidence="1 5">Belongs to the flavin oxidoreductase frp family.</text>
</comment>
<name>A0ABP9P8H8_9ACTN</name>
<keyword evidence="8" id="KW-1185">Reference proteome</keyword>
<keyword evidence="5" id="KW-0521">NADP</keyword>
<keyword evidence="4 5" id="KW-0560">Oxidoreductase</keyword>
<sequence>MITDPARPVARRYGDAGAALGVGSDVIDLLLARRSTRRFVPGPAGEVDDDHVRALVAAAQSAPTSSNLQAWSVVAVRDTERKERLAALAGEQAFVAQAAVFLVWVADLSRARRLAAARDARVDAVDYLETTLIGFVDAALAAQNAVVAAQSLGLGTTYVGAVRNRPREVAAELDLPDGAVAAFGLAVGRPDPDEDAGVKPRLPQDAVLHHERYDAARADAAAEGYDAVLDGYRAQHGLDRQPWSGRVVERLAGPGSMAGRDVLRERLADRGLPSL</sequence>
<dbReference type="InterPro" id="IPR016446">
    <property type="entry name" value="Flavin_OxRdtase_Frp"/>
</dbReference>
<evidence type="ECO:0000256" key="3">
    <source>
        <dbReference type="ARBA" id="ARBA00022643"/>
    </source>
</evidence>
<organism evidence="7 8">
    <name type="scientific">Nocardioides marinquilinus</name>
    <dbReference type="NCBI Taxonomy" id="1210400"/>
    <lineage>
        <taxon>Bacteria</taxon>
        <taxon>Bacillati</taxon>
        <taxon>Actinomycetota</taxon>
        <taxon>Actinomycetes</taxon>
        <taxon>Propionibacteriales</taxon>
        <taxon>Nocardioidaceae</taxon>
        <taxon>Nocardioides</taxon>
    </lineage>
</organism>
<evidence type="ECO:0000313" key="7">
    <source>
        <dbReference type="EMBL" id="GAA5142399.1"/>
    </source>
</evidence>
<dbReference type="EMBL" id="BAABKG010000001">
    <property type="protein sequence ID" value="GAA5142399.1"/>
    <property type="molecule type" value="Genomic_DNA"/>
</dbReference>
<dbReference type="Gene3D" id="3.40.109.10">
    <property type="entry name" value="NADH Oxidase"/>
    <property type="match status" value="1"/>
</dbReference>
<dbReference type="PIRSF" id="PIRSF005426">
    <property type="entry name" value="Frp"/>
    <property type="match status" value="1"/>
</dbReference>
<keyword evidence="2 5" id="KW-0285">Flavoprotein</keyword>
<dbReference type="InterPro" id="IPR000415">
    <property type="entry name" value="Nitroreductase-like"/>
</dbReference>
<evidence type="ECO:0000256" key="1">
    <source>
        <dbReference type="ARBA" id="ARBA00008366"/>
    </source>
</evidence>
<feature type="domain" description="Nitroreductase" evidence="6">
    <location>
        <begin position="32"/>
        <end position="188"/>
    </location>
</feature>
<evidence type="ECO:0000259" key="6">
    <source>
        <dbReference type="Pfam" id="PF00881"/>
    </source>
</evidence>
<dbReference type="Proteomes" id="UP001500221">
    <property type="component" value="Unassembled WGS sequence"/>
</dbReference>